<reference evidence="3 4" key="1">
    <citation type="submission" date="2019-08" db="EMBL/GenBank/DDBJ databases">
        <title>Draft genome sequences of two oriental melons (Cucumis melo L. var makuwa).</title>
        <authorList>
            <person name="Kwon S.-Y."/>
        </authorList>
    </citation>
    <scope>NUCLEOTIDE SEQUENCE [LARGE SCALE GENOMIC DNA]</scope>
    <source>
        <strain evidence="4">cv. Chang Bougi</strain>
        <strain evidence="3">cv. SW 3</strain>
        <tissue evidence="1">Leaf</tissue>
    </source>
</reference>
<name>A0A5A7TBZ3_CUCMM</name>
<evidence type="ECO:0000313" key="1">
    <source>
        <dbReference type="EMBL" id="KAA0039107.1"/>
    </source>
</evidence>
<evidence type="ECO:0000313" key="2">
    <source>
        <dbReference type="EMBL" id="TYK25976.1"/>
    </source>
</evidence>
<dbReference type="Proteomes" id="UP000321947">
    <property type="component" value="Unassembled WGS sequence"/>
</dbReference>
<dbReference type="AlphaFoldDB" id="A0A5A7TBZ3"/>
<comment type="caution">
    <text evidence="1">The sequence shown here is derived from an EMBL/GenBank/DDBJ whole genome shotgun (WGS) entry which is preliminary data.</text>
</comment>
<sequence length="94" mass="10380">MHKNVSESGKDIGKGIPNVESYIIKVVGRNVLGERFPMPHQQGIGNNLLPTSSLLTPSMRRQYVIPNVLIFDVTYASRITTPDVIISHVVHASE</sequence>
<evidence type="ECO:0000313" key="3">
    <source>
        <dbReference type="Proteomes" id="UP000321393"/>
    </source>
</evidence>
<gene>
    <name evidence="2" type="ORF">E5676_scaffold1441G00370</name>
    <name evidence="1" type="ORF">E6C27_scaffold84G002100</name>
</gene>
<dbReference type="Proteomes" id="UP000321393">
    <property type="component" value="Unassembled WGS sequence"/>
</dbReference>
<organism evidence="1 3">
    <name type="scientific">Cucumis melo var. makuwa</name>
    <name type="common">Oriental melon</name>
    <dbReference type="NCBI Taxonomy" id="1194695"/>
    <lineage>
        <taxon>Eukaryota</taxon>
        <taxon>Viridiplantae</taxon>
        <taxon>Streptophyta</taxon>
        <taxon>Embryophyta</taxon>
        <taxon>Tracheophyta</taxon>
        <taxon>Spermatophyta</taxon>
        <taxon>Magnoliopsida</taxon>
        <taxon>eudicotyledons</taxon>
        <taxon>Gunneridae</taxon>
        <taxon>Pentapetalae</taxon>
        <taxon>rosids</taxon>
        <taxon>fabids</taxon>
        <taxon>Cucurbitales</taxon>
        <taxon>Cucurbitaceae</taxon>
        <taxon>Benincaseae</taxon>
        <taxon>Cucumis</taxon>
    </lineage>
</organism>
<evidence type="ECO:0000313" key="4">
    <source>
        <dbReference type="Proteomes" id="UP000321947"/>
    </source>
</evidence>
<dbReference type="EMBL" id="SSTE01018486">
    <property type="protein sequence ID" value="KAA0039107.1"/>
    <property type="molecule type" value="Genomic_DNA"/>
</dbReference>
<protein>
    <submittedName>
        <fullName evidence="1">Uncharacterized protein</fullName>
    </submittedName>
</protein>
<proteinExistence type="predicted"/>
<dbReference type="EMBL" id="SSTD01003632">
    <property type="protein sequence ID" value="TYK25976.1"/>
    <property type="molecule type" value="Genomic_DNA"/>
</dbReference>
<accession>A0A5A7TBZ3</accession>